<evidence type="ECO:0000313" key="3">
    <source>
        <dbReference type="Proteomes" id="UP001501676"/>
    </source>
</evidence>
<comment type="caution">
    <text evidence="2">The sequence shown here is derived from an EMBL/GenBank/DDBJ whole genome shotgun (WGS) entry which is preliminary data.</text>
</comment>
<dbReference type="Proteomes" id="UP001501676">
    <property type="component" value="Unassembled WGS sequence"/>
</dbReference>
<sequence length="159" mass="17234">MSDDLATLLAEEQRLVFAHFDEYTAWDLGSALRSAADADRLPVAIAVRRGRQQLFHTALPGASADNDGWLQRKAAVVERYGHSSYYVGCLFRAEGGDFDTDSRLDTALFAAHGGAFPLIVAGSGCIGSVAVSGLPQVEDHRFVVTQLEHFLQRTGQLPD</sequence>
<dbReference type="RefSeq" id="WP_345731593.1">
    <property type="nucleotide sequence ID" value="NZ_BAAAYN010000043.1"/>
</dbReference>
<organism evidence="2 3">
    <name type="scientific">Cryptosporangium minutisporangium</name>
    <dbReference type="NCBI Taxonomy" id="113569"/>
    <lineage>
        <taxon>Bacteria</taxon>
        <taxon>Bacillati</taxon>
        <taxon>Actinomycetota</taxon>
        <taxon>Actinomycetes</taxon>
        <taxon>Cryptosporangiales</taxon>
        <taxon>Cryptosporangiaceae</taxon>
        <taxon>Cryptosporangium</taxon>
    </lineage>
</organism>
<dbReference type="NCBIfam" id="NF002696">
    <property type="entry name" value="PRK02487.1-5"/>
    <property type="match status" value="1"/>
</dbReference>
<accession>A0ABP6T671</accession>
<keyword evidence="3" id="KW-1185">Reference proteome</keyword>
<dbReference type="InterPro" id="IPR038084">
    <property type="entry name" value="PduO/GlcC-like_sf"/>
</dbReference>
<dbReference type="EMBL" id="BAAAYN010000043">
    <property type="protein sequence ID" value="GAA3393624.1"/>
    <property type="molecule type" value="Genomic_DNA"/>
</dbReference>
<protein>
    <recommendedName>
        <fullName evidence="1">UPF0303 protein GCM10020369_59900</fullName>
    </recommendedName>
</protein>
<dbReference type="PANTHER" id="PTHR28255">
    <property type="match status" value="1"/>
</dbReference>
<dbReference type="PANTHER" id="PTHR28255:SF1">
    <property type="entry name" value="UPF0303 PROTEIN YBR137W"/>
    <property type="match status" value="1"/>
</dbReference>
<dbReference type="PIRSF" id="PIRSF008757">
    <property type="entry name" value="UCP008757"/>
    <property type="match status" value="1"/>
</dbReference>
<dbReference type="InterPro" id="IPR005624">
    <property type="entry name" value="PduO/GlcC-like"/>
</dbReference>
<dbReference type="Gene3D" id="3.30.450.150">
    <property type="entry name" value="Haem-degrading domain"/>
    <property type="match status" value="1"/>
</dbReference>
<evidence type="ECO:0000256" key="1">
    <source>
        <dbReference type="HAMAP-Rule" id="MF_00761"/>
    </source>
</evidence>
<proteinExistence type="inferred from homology"/>
<comment type="similarity">
    <text evidence="1">Belongs to the UPF0303 family.</text>
</comment>
<dbReference type="Pfam" id="PF03928">
    <property type="entry name" value="HbpS-like"/>
    <property type="match status" value="1"/>
</dbReference>
<dbReference type="HAMAP" id="MF_00761">
    <property type="entry name" value="UPF0303"/>
    <property type="match status" value="1"/>
</dbReference>
<reference evidence="3" key="1">
    <citation type="journal article" date="2019" name="Int. J. Syst. Evol. Microbiol.">
        <title>The Global Catalogue of Microorganisms (GCM) 10K type strain sequencing project: providing services to taxonomists for standard genome sequencing and annotation.</title>
        <authorList>
            <consortium name="The Broad Institute Genomics Platform"/>
            <consortium name="The Broad Institute Genome Sequencing Center for Infectious Disease"/>
            <person name="Wu L."/>
            <person name="Ma J."/>
        </authorList>
    </citation>
    <scope>NUCLEOTIDE SEQUENCE [LARGE SCALE GENOMIC DNA]</scope>
    <source>
        <strain evidence="3">JCM 9458</strain>
    </source>
</reference>
<dbReference type="InterPro" id="IPR010371">
    <property type="entry name" value="YBR137W-like"/>
</dbReference>
<gene>
    <name evidence="2" type="ORF">GCM10020369_59900</name>
</gene>
<dbReference type="SUPFAM" id="SSF143744">
    <property type="entry name" value="GlcG-like"/>
    <property type="match status" value="1"/>
</dbReference>
<evidence type="ECO:0000313" key="2">
    <source>
        <dbReference type="EMBL" id="GAA3393624.1"/>
    </source>
</evidence>
<name>A0ABP6T671_9ACTN</name>